<evidence type="ECO:0008006" key="4">
    <source>
        <dbReference type="Google" id="ProtNLM"/>
    </source>
</evidence>
<accession>A0AAV8V4F7</accession>
<reference evidence="2 3" key="1">
    <citation type="journal article" date="2023" name="Nat. Commun.">
        <title>Origin of minicircular mitochondrial genomes in red algae.</title>
        <authorList>
            <person name="Lee Y."/>
            <person name="Cho C.H."/>
            <person name="Lee Y.M."/>
            <person name="Park S.I."/>
            <person name="Yang J.H."/>
            <person name="West J.A."/>
            <person name="Bhattacharya D."/>
            <person name="Yoon H.S."/>
        </authorList>
    </citation>
    <scope>NUCLEOTIDE SEQUENCE [LARGE SCALE GENOMIC DNA]</scope>
    <source>
        <strain evidence="2 3">CCMP1338</strain>
        <tissue evidence="2">Whole cell</tissue>
    </source>
</reference>
<keyword evidence="3" id="KW-1185">Reference proteome</keyword>
<name>A0AAV8V4F7_9RHOD</name>
<feature type="region of interest" description="Disordered" evidence="1">
    <location>
        <begin position="1"/>
        <end position="123"/>
    </location>
</feature>
<sequence length="167" mass="17599">MNPSSGGVGGSTVPPDPFAGVPMPGYPSVRDTPEPGVYNAPSQPNIPYNQQYQQQMSLNPSGNYPSVQAERIESDIQPPPAPAPAPKPAPAPAPAPAKGTAPKAAPPSKGAPDGSAQLRNLGKNPVVVECPSCHNRKRSNMKFNHCEHRLGQRRILLEPTLTLFTAI</sequence>
<feature type="compositionally biased region" description="Pro residues" evidence="1">
    <location>
        <begin position="77"/>
        <end position="95"/>
    </location>
</feature>
<dbReference type="Proteomes" id="UP001157974">
    <property type="component" value="Unassembled WGS sequence"/>
</dbReference>
<comment type="caution">
    <text evidence="2">The sequence shown here is derived from an EMBL/GenBank/DDBJ whole genome shotgun (WGS) entry which is preliminary data.</text>
</comment>
<dbReference type="AlphaFoldDB" id="A0AAV8V4F7"/>
<organism evidence="2 3">
    <name type="scientific">Rhodosorus marinus</name>
    <dbReference type="NCBI Taxonomy" id="101924"/>
    <lineage>
        <taxon>Eukaryota</taxon>
        <taxon>Rhodophyta</taxon>
        <taxon>Stylonematophyceae</taxon>
        <taxon>Stylonematales</taxon>
        <taxon>Stylonemataceae</taxon>
        <taxon>Rhodosorus</taxon>
    </lineage>
</organism>
<evidence type="ECO:0000313" key="3">
    <source>
        <dbReference type="Proteomes" id="UP001157974"/>
    </source>
</evidence>
<dbReference type="EMBL" id="JAMWBK010000001">
    <property type="protein sequence ID" value="KAJ8909178.1"/>
    <property type="molecule type" value="Genomic_DNA"/>
</dbReference>
<evidence type="ECO:0000313" key="2">
    <source>
        <dbReference type="EMBL" id="KAJ8909178.1"/>
    </source>
</evidence>
<protein>
    <recommendedName>
        <fullName evidence="4">LITAF domain-containing protein</fullName>
    </recommendedName>
</protein>
<evidence type="ECO:0000256" key="1">
    <source>
        <dbReference type="SAM" id="MobiDB-lite"/>
    </source>
</evidence>
<feature type="compositionally biased region" description="Gly residues" evidence="1">
    <location>
        <begin position="1"/>
        <end position="10"/>
    </location>
</feature>
<proteinExistence type="predicted"/>
<feature type="compositionally biased region" description="Low complexity" evidence="1">
    <location>
        <begin position="96"/>
        <end position="112"/>
    </location>
</feature>
<gene>
    <name evidence="2" type="ORF">NDN08_005871</name>
</gene>
<feature type="compositionally biased region" description="Low complexity" evidence="1">
    <location>
        <begin position="43"/>
        <end position="55"/>
    </location>
</feature>
<feature type="compositionally biased region" description="Polar residues" evidence="1">
    <location>
        <begin position="56"/>
        <end position="66"/>
    </location>
</feature>